<dbReference type="AlphaFoldDB" id="A0A511ZK51"/>
<dbReference type="RefSeq" id="WP_186813659.1">
    <property type="nucleotide sequence ID" value="NZ_BJYM01000010.1"/>
</dbReference>
<dbReference type="PANTHER" id="PTHR41317:SF1">
    <property type="entry name" value="PD-(D_E)XK NUCLEASE FAMILY TRANSPOSASE"/>
    <property type="match status" value="1"/>
</dbReference>
<dbReference type="PANTHER" id="PTHR41317">
    <property type="entry name" value="PD-(D_E)XK NUCLEASE FAMILY TRANSPOSASE"/>
    <property type="match status" value="1"/>
</dbReference>
<dbReference type="Pfam" id="PF12784">
    <property type="entry name" value="PDDEXK_2"/>
    <property type="match status" value="1"/>
</dbReference>
<dbReference type="NCBIfam" id="TIGR01784">
    <property type="entry name" value="T_den_put_tspse"/>
    <property type="match status" value="1"/>
</dbReference>
<comment type="caution">
    <text evidence="2">The sequence shown here is derived from an EMBL/GenBank/DDBJ whole genome shotgun (WGS) entry which is preliminary data.</text>
</comment>
<dbReference type="InterPro" id="IPR010106">
    <property type="entry name" value="RpnA"/>
</dbReference>
<name>A0A511ZK51_9BACI</name>
<proteinExistence type="predicted"/>
<feature type="region of interest" description="Disordered" evidence="1">
    <location>
        <begin position="308"/>
        <end position="364"/>
    </location>
</feature>
<dbReference type="Proteomes" id="UP000321558">
    <property type="component" value="Unassembled WGS sequence"/>
</dbReference>
<keyword evidence="3" id="KW-1185">Reference proteome</keyword>
<evidence type="ECO:0000256" key="1">
    <source>
        <dbReference type="SAM" id="MobiDB-lite"/>
    </source>
</evidence>
<dbReference type="STRING" id="582851.GCA_900162665_04053"/>
<evidence type="ECO:0000313" key="3">
    <source>
        <dbReference type="Proteomes" id="UP000321558"/>
    </source>
</evidence>
<protein>
    <recommendedName>
        <fullName evidence="4">Transposase</fullName>
    </recommendedName>
</protein>
<dbReference type="EMBL" id="BJYM01000010">
    <property type="protein sequence ID" value="GEN87824.1"/>
    <property type="molecule type" value="Genomic_DNA"/>
</dbReference>
<evidence type="ECO:0008006" key="4">
    <source>
        <dbReference type="Google" id="ProtNLM"/>
    </source>
</evidence>
<reference evidence="2 3" key="1">
    <citation type="submission" date="2019-07" db="EMBL/GenBank/DDBJ databases">
        <title>Whole genome shotgun sequence of Oceanobacillus sojae NBRC 105379.</title>
        <authorList>
            <person name="Hosoyama A."/>
            <person name="Uohara A."/>
            <person name="Ohji S."/>
            <person name="Ichikawa N."/>
        </authorList>
    </citation>
    <scope>NUCLEOTIDE SEQUENCE [LARGE SCALE GENOMIC DNA]</scope>
    <source>
        <strain evidence="2 3">NBRC 105379</strain>
    </source>
</reference>
<accession>A0A511ZK51</accession>
<feature type="compositionally biased region" description="Basic and acidic residues" evidence="1">
    <location>
        <begin position="308"/>
        <end position="361"/>
    </location>
</feature>
<evidence type="ECO:0000313" key="2">
    <source>
        <dbReference type="EMBL" id="GEN87824.1"/>
    </source>
</evidence>
<organism evidence="2 3">
    <name type="scientific">Oceanobacillus sojae</name>
    <dbReference type="NCBI Taxonomy" id="582851"/>
    <lineage>
        <taxon>Bacteria</taxon>
        <taxon>Bacillati</taxon>
        <taxon>Bacillota</taxon>
        <taxon>Bacilli</taxon>
        <taxon>Bacillales</taxon>
        <taxon>Bacillaceae</taxon>
        <taxon>Oceanobacillus</taxon>
    </lineage>
</organism>
<gene>
    <name evidence="2" type="ORF">OSO01_25630</name>
</gene>
<sequence length="409" mass="49122">MPQICLHKVYSSSETATLCIQEDYKSYNKYQKRKGRTKKALLQIPNHQLMDLKVDYAFKQLFGNEKNKDITVVFLNAILAKSGRSPIQHLIFQNIEIGGEYEGDKKSRLDIFVETENKERVNIEIQINNKYNMINRALYYWSRLFSEQLKEGQSYKELYPVISINIMHFNLLHDTDSYHNIFRLHEIHQKYPLTDMIEFHFVEIPKLITAWKKNQLNPWEDVLTRWLLLLGVVDRRMNHFYDDIFQELEEIAMEDKSLNIAMRVWEDLSRTKEERREYEIRLKQILDEQSMNRDRELLEQEMQELKTQKDELEIQKDELETQKDELETQKDELKAEKDEAEIKRKKEETKRREEEGRRIEAESALEESTKQMALKMLEREIDYITITQVTGLTSEQLEIIQQEAEKNDK</sequence>